<sequence>MTDGRENPFERFDLDPREGPHGITERLRELAEDADEATRAEIRAAWEELTMHPLRRLQAAVGARPRHPALDRTGPEKAPPRLRKAPAEEPTSLADLAPRPSVASALVSFLGRGAEKAPRTLPSLEDDPVLAAAAQPPPTSPERKR</sequence>
<gene>
    <name evidence="2" type="ORF">GF068_32515</name>
</gene>
<name>A0A6N7PX94_9BACT</name>
<dbReference type="Proteomes" id="UP000440224">
    <property type="component" value="Unassembled WGS sequence"/>
</dbReference>
<feature type="compositionally biased region" description="Basic and acidic residues" evidence="1">
    <location>
        <begin position="68"/>
        <end position="79"/>
    </location>
</feature>
<feature type="compositionally biased region" description="Pro residues" evidence="1">
    <location>
        <begin position="135"/>
        <end position="145"/>
    </location>
</feature>
<feature type="region of interest" description="Disordered" evidence="1">
    <location>
        <begin position="60"/>
        <end position="97"/>
    </location>
</feature>
<reference evidence="2 3" key="1">
    <citation type="submission" date="2019-10" db="EMBL/GenBank/DDBJ databases">
        <title>A soil myxobacterium in the family Polyangiaceae.</title>
        <authorList>
            <person name="Li Y."/>
            <person name="Wang J."/>
        </authorList>
    </citation>
    <scope>NUCLEOTIDE SEQUENCE [LARGE SCALE GENOMIC DNA]</scope>
    <source>
        <strain evidence="2 3">DSM 14734</strain>
    </source>
</reference>
<dbReference type="OrthoDB" id="9833890at2"/>
<organism evidence="2 3">
    <name type="scientific">Polyangium spumosum</name>
    <dbReference type="NCBI Taxonomy" id="889282"/>
    <lineage>
        <taxon>Bacteria</taxon>
        <taxon>Pseudomonadati</taxon>
        <taxon>Myxococcota</taxon>
        <taxon>Polyangia</taxon>
        <taxon>Polyangiales</taxon>
        <taxon>Polyangiaceae</taxon>
        <taxon>Polyangium</taxon>
    </lineage>
</organism>
<evidence type="ECO:0000256" key="1">
    <source>
        <dbReference type="SAM" id="MobiDB-lite"/>
    </source>
</evidence>
<dbReference type="RefSeq" id="WP_153823417.1">
    <property type="nucleotide sequence ID" value="NZ_WJIE01000012.1"/>
</dbReference>
<evidence type="ECO:0000313" key="2">
    <source>
        <dbReference type="EMBL" id="MRG96613.1"/>
    </source>
</evidence>
<feature type="region of interest" description="Disordered" evidence="1">
    <location>
        <begin position="1"/>
        <end position="21"/>
    </location>
</feature>
<keyword evidence="3" id="KW-1185">Reference proteome</keyword>
<comment type="caution">
    <text evidence="2">The sequence shown here is derived from an EMBL/GenBank/DDBJ whole genome shotgun (WGS) entry which is preliminary data.</text>
</comment>
<dbReference type="EMBL" id="WJIE01000012">
    <property type="protein sequence ID" value="MRG96613.1"/>
    <property type="molecule type" value="Genomic_DNA"/>
</dbReference>
<protein>
    <submittedName>
        <fullName evidence="2">Uncharacterized protein</fullName>
    </submittedName>
</protein>
<evidence type="ECO:0000313" key="3">
    <source>
        <dbReference type="Proteomes" id="UP000440224"/>
    </source>
</evidence>
<proteinExistence type="predicted"/>
<accession>A0A6N7PX94</accession>
<feature type="region of interest" description="Disordered" evidence="1">
    <location>
        <begin position="115"/>
        <end position="145"/>
    </location>
</feature>
<dbReference type="AlphaFoldDB" id="A0A6N7PX94"/>